<evidence type="ECO:0000313" key="2">
    <source>
        <dbReference type="Proteomes" id="UP000070063"/>
    </source>
</evidence>
<name>A0ABD4EHV7_STALU</name>
<dbReference type="EMBL" id="LRQI01000023">
    <property type="protein sequence ID" value="KXA39742.1"/>
    <property type="molecule type" value="Genomic_DNA"/>
</dbReference>
<dbReference type="SUPFAM" id="SSF158622">
    <property type="entry name" value="YheA/YmcA-like"/>
    <property type="match status" value="1"/>
</dbReference>
<gene>
    <name evidence="1" type="ORF">HMPREF3225_00519</name>
</gene>
<proteinExistence type="predicted"/>
<evidence type="ECO:0008006" key="3">
    <source>
        <dbReference type="Google" id="ProtNLM"/>
    </source>
</evidence>
<dbReference type="AlphaFoldDB" id="A0ABD4EHV7"/>
<sequence length="155" mass="18196">MWKINKGGKPKVYTEEMGYILDEIEKLSDMVTDSEIYYQFKEAQLKLNRDDEAHLMYEAFLKHKHMYDEVMRFGRYHPDYQTIMLETRRRKRAYEMLPVVMDYKVKEVKLQNLIDELISKIAHAVSANVKIEAGNPFFQTDEHGCASGGSCKCSL</sequence>
<dbReference type="Proteomes" id="UP000070063">
    <property type="component" value="Unassembled WGS sequence"/>
</dbReference>
<dbReference type="PANTHER" id="PTHR38448">
    <property type="entry name" value="REGULATORY PROTEIN YLBF-RELATED"/>
    <property type="match status" value="1"/>
</dbReference>
<dbReference type="PANTHER" id="PTHR38448:SF2">
    <property type="entry name" value="REGULATORY PROTEIN YLBF"/>
    <property type="match status" value="1"/>
</dbReference>
<dbReference type="Pfam" id="PF06133">
    <property type="entry name" value="Com_YlbF"/>
    <property type="match status" value="1"/>
</dbReference>
<reference evidence="1 2" key="1">
    <citation type="submission" date="2016-01" db="EMBL/GenBank/DDBJ databases">
        <authorList>
            <person name="Mitreva M."/>
            <person name="Pepin K.H."/>
            <person name="Mihindukulasuriya K.A."/>
            <person name="Fulton R."/>
            <person name="Fronick C."/>
            <person name="O'Laughlin M."/>
            <person name="Miner T."/>
            <person name="Herter B."/>
            <person name="Rosa B.A."/>
            <person name="Cordes M."/>
            <person name="Tomlinson C."/>
            <person name="Wollam A."/>
            <person name="Palsikar V.B."/>
            <person name="Mardis E.R."/>
            <person name="Wilson R.K."/>
        </authorList>
    </citation>
    <scope>NUCLEOTIDE SEQUENCE [LARGE SCALE GENOMIC DNA]</scope>
    <source>
        <strain evidence="1 2">MJR7738</strain>
    </source>
</reference>
<dbReference type="InterPro" id="IPR023378">
    <property type="entry name" value="YheA/YmcA-like_dom_sf"/>
</dbReference>
<dbReference type="InterPro" id="IPR010368">
    <property type="entry name" value="Com_YlbF"/>
</dbReference>
<protein>
    <recommendedName>
        <fullName evidence="3">YlbF family regulator</fullName>
    </recommendedName>
</protein>
<organism evidence="1 2">
    <name type="scientific">Staphylococcus lugdunensis</name>
    <dbReference type="NCBI Taxonomy" id="28035"/>
    <lineage>
        <taxon>Bacteria</taxon>
        <taxon>Bacillati</taxon>
        <taxon>Bacillota</taxon>
        <taxon>Bacilli</taxon>
        <taxon>Bacillales</taxon>
        <taxon>Staphylococcaceae</taxon>
        <taxon>Staphylococcus</taxon>
    </lineage>
</organism>
<comment type="caution">
    <text evidence="1">The sequence shown here is derived from an EMBL/GenBank/DDBJ whole genome shotgun (WGS) entry which is preliminary data.</text>
</comment>
<dbReference type="InterPro" id="IPR052767">
    <property type="entry name" value="Bact_com_dev_regulator"/>
</dbReference>
<evidence type="ECO:0000313" key="1">
    <source>
        <dbReference type="EMBL" id="KXA39742.1"/>
    </source>
</evidence>
<dbReference type="Gene3D" id="1.20.1500.10">
    <property type="entry name" value="YheA/YmcA-like"/>
    <property type="match status" value="1"/>
</dbReference>
<accession>A0ABD4EHV7</accession>